<dbReference type="PROSITE" id="PS50181">
    <property type="entry name" value="FBOX"/>
    <property type="match status" value="1"/>
</dbReference>
<evidence type="ECO:0000259" key="2">
    <source>
        <dbReference type="PROSITE" id="PS50181"/>
    </source>
</evidence>
<dbReference type="InterPro" id="IPR001810">
    <property type="entry name" value="F-box_dom"/>
</dbReference>
<dbReference type="InterPro" id="IPR036047">
    <property type="entry name" value="F-box-like_dom_sf"/>
</dbReference>
<dbReference type="Proteomes" id="UP001054857">
    <property type="component" value="Unassembled WGS sequence"/>
</dbReference>
<sequence>MTILDNSQGNGGSNDEEVGRTLLQLPNSVLTSILESLAAMCNPGQVMKLALACRTLLRAISEAEGFWERMCISHGWSRPATRPRASGTSARDLDWRWFRYYSARMTSRRNVRRFFKLYIPFLSRPSSMALMPGASPAQLSACEARLGALLPWELWELLRFRGGQAAGPGVAFLDDMRLLGVEELLPERPPGLADLRQRLGLLGAPPRAQDMAAPGEQEQGGGGGGNAAVTPGVAAPPAGAAASAAPVDPAAPEEEEVAVAVASNPSGSRRLLVALSGGHVYLARGLSLASFAPGVAAMLQKILT</sequence>
<dbReference type="EMBL" id="BMAR01000004">
    <property type="protein sequence ID" value="GFR42953.1"/>
    <property type="molecule type" value="Genomic_DNA"/>
</dbReference>
<dbReference type="AlphaFoldDB" id="A0AAD3DLT9"/>
<feature type="domain" description="F-box" evidence="2">
    <location>
        <begin position="19"/>
        <end position="70"/>
    </location>
</feature>
<proteinExistence type="predicted"/>
<feature type="region of interest" description="Disordered" evidence="1">
    <location>
        <begin position="205"/>
        <end position="249"/>
    </location>
</feature>
<keyword evidence="4" id="KW-1185">Reference proteome</keyword>
<evidence type="ECO:0000313" key="3">
    <source>
        <dbReference type="EMBL" id="GFR42953.1"/>
    </source>
</evidence>
<dbReference type="SUPFAM" id="SSF81383">
    <property type="entry name" value="F-box domain"/>
    <property type="match status" value="1"/>
</dbReference>
<accession>A0AAD3DLT9</accession>
<name>A0AAD3DLT9_9CHLO</name>
<reference evidence="3 4" key="1">
    <citation type="journal article" date="2021" name="Sci. Rep.">
        <title>Genome sequencing of the multicellular alga Astrephomene provides insights into convergent evolution of germ-soma differentiation.</title>
        <authorList>
            <person name="Yamashita S."/>
            <person name="Yamamoto K."/>
            <person name="Matsuzaki R."/>
            <person name="Suzuki S."/>
            <person name="Yamaguchi H."/>
            <person name="Hirooka S."/>
            <person name="Minakuchi Y."/>
            <person name="Miyagishima S."/>
            <person name="Kawachi M."/>
            <person name="Toyoda A."/>
            <person name="Nozaki H."/>
        </authorList>
    </citation>
    <scope>NUCLEOTIDE SEQUENCE [LARGE SCALE GENOMIC DNA]</scope>
    <source>
        <strain evidence="3 4">NIES-4017</strain>
    </source>
</reference>
<feature type="compositionally biased region" description="Low complexity" evidence="1">
    <location>
        <begin position="227"/>
        <end position="249"/>
    </location>
</feature>
<evidence type="ECO:0000313" key="4">
    <source>
        <dbReference type="Proteomes" id="UP001054857"/>
    </source>
</evidence>
<protein>
    <recommendedName>
        <fullName evidence="2">F-box domain-containing protein</fullName>
    </recommendedName>
</protein>
<organism evidence="3 4">
    <name type="scientific">Astrephomene gubernaculifera</name>
    <dbReference type="NCBI Taxonomy" id="47775"/>
    <lineage>
        <taxon>Eukaryota</taxon>
        <taxon>Viridiplantae</taxon>
        <taxon>Chlorophyta</taxon>
        <taxon>core chlorophytes</taxon>
        <taxon>Chlorophyceae</taxon>
        <taxon>CS clade</taxon>
        <taxon>Chlamydomonadales</taxon>
        <taxon>Astrephomenaceae</taxon>
        <taxon>Astrephomene</taxon>
    </lineage>
</organism>
<gene>
    <name evidence="3" type="ORF">Agub_g3842</name>
</gene>
<comment type="caution">
    <text evidence="3">The sequence shown here is derived from an EMBL/GenBank/DDBJ whole genome shotgun (WGS) entry which is preliminary data.</text>
</comment>
<evidence type="ECO:0000256" key="1">
    <source>
        <dbReference type="SAM" id="MobiDB-lite"/>
    </source>
</evidence>